<dbReference type="AlphaFoldDB" id="A0A426Z681"/>
<feature type="region of interest" description="Disordered" evidence="1">
    <location>
        <begin position="92"/>
        <end position="122"/>
    </location>
</feature>
<gene>
    <name evidence="2" type="ORF">B296_00011370</name>
</gene>
<organism evidence="2 3">
    <name type="scientific">Ensete ventricosum</name>
    <name type="common">Abyssinian banana</name>
    <name type="synonym">Musa ensete</name>
    <dbReference type="NCBI Taxonomy" id="4639"/>
    <lineage>
        <taxon>Eukaryota</taxon>
        <taxon>Viridiplantae</taxon>
        <taxon>Streptophyta</taxon>
        <taxon>Embryophyta</taxon>
        <taxon>Tracheophyta</taxon>
        <taxon>Spermatophyta</taxon>
        <taxon>Magnoliopsida</taxon>
        <taxon>Liliopsida</taxon>
        <taxon>Zingiberales</taxon>
        <taxon>Musaceae</taxon>
        <taxon>Ensete</taxon>
    </lineage>
</organism>
<comment type="caution">
    <text evidence="2">The sequence shown here is derived from an EMBL/GenBank/DDBJ whole genome shotgun (WGS) entry which is preliminary data.</text>
</comment>
<evidence type="ECO:0000313" key="3">
    <source>
        <dbReference type="Proteomes" id="UP000287651"/>
    </source>
</evidence>
<evidence type="ECO:0000256" key="1">
    <source>
        <dbReference type="SAM" id="MobiDB-lite"/>
    </source>
</evidence>
<dbReference type="EMBL" id="AMZH03008190">
    <property type="protein sequence ID" value="RRT59484.1"/>
    <property type="molecule type" value="Genomic_DNA"/>
</dbReference>
<accession>A0A426Z681</accession>
<feature type="compositionally biased region" description="Basic and acidic residues" evidence="1">
    <location>
        <begin position="144"/>
        <end position="154"/>
    </location>
</feature>
<proteinExistence type="predicted"/>
<evidence type="ECO:0000313" key="2">
    <source>
        <dbReference type="EMBL" id="RRT59484.1"/>
    </source>
</evidence>
<protein>
    <submittedName>
        <fullName evidence="2">Uncharacterized protein</fullName>
    </submittedName>
</protein>
<feature type="region of interest" description="Disordered" evidence="1">
    <location>
        <begin position="144"/>
        <end position="183"/>
    </location>
</feature>
<reference evidence="2 3" key="1">
    <citation type="journal article" date="2014" name="Agronomy (Basel)">
        <title>A Draft Genome Sequence for Ensete ventricosum, the Drought-Tolerant Tree Against Hunger.</title>
        <authorList>
            <person name="Harrison J."/>
            <person name="Moore K.A."/>
            <person name="Paszkiewicz K."/>
            <person name="Jones T."/>
            <person name="Grant M."/>
            <person name="Ambacheew D."/>
            <person name="Muzemil S."/>
            <person name="Studholme D.J."/>
        </authorList>
    </citation>
    <scope>NUCLEOTIDE SEQUENCE [LARGE SCALE GENOMIC DNA]</scope>
</reference>
<dbReference type="Proteomes" id="UP000287651">
    <property type="component" value="Unassembled WGS sequence"/>
</dbReference>
<name>A0A426Z681_ENSVE</name>
<sequence>MATVATKEVGLATIGEGSDSDIWKKFMVMTMESATAVHEGLATKDCGRDGDGGGKGGRIARCPSIDRNNSDYYPSHSLSMLRPSACLIDPSAAGLAPGARPASSASGASDASSSVFSSYPSNSPFEVGDSRLCHVTRRLDKVQKEVRESKEERGMVLLMGSPFTQEIQDKPRPASFRLPTLEA</sequence>